<evidence type="ECO:0000313" key="1">
    <source>
        <dbReference type="EMBL" id="CAB3385103.1"/>
    </source>
</evidence>
<protein>
    <submittedName>
        <fullName evidence="1">Uncharacterized protein</fullName>
    </submittedName>
</protein>
<sequence>MERREPKFVFCVHVEAKFENKILHQFFAMWFVECSTVQNAVLKFILRQTANVDAFVQKPLAHVKIAEHSYKLHFG</sequence>
<dbReference type="EMBL" id="CADEPI010000393">
    <property type="protein sequence ID" value="CAB3385103.1"/>
    <property type="molecule type" value="Genomic_DNA"/>
</dbReference>
<comment type="caution">
    <text evidence="1">The sequence shown here is derived from an EMBL/GenBank/DDBJ whole genome shotgun (WGS) entry which is preliminary data.</text>
</comment>
<accession>A0A8S1DMY5</accession>
<gene>
    <name evidence="1" type="ORF">CLODIP_2_CD13202</name>
</gene>
<keyword evidence="2" id="KW-1185">Reference proteome</keyword>
<dbReference type="AlphaFoldDB" id="A0A8S1DMY5"/>
<evidence type="ECO:0000313" key="2">
    <source>
        <dbReference type="Proteomes" id="UP000494165"/>
    </source>
</evidence>
<organism evidence="1 2">
    <name type="scientific">Cloeon dipterum</name>
    <dbReference type="NCBI Taxonomy" id="197152"/>
    <lineage>
        <taxon>Eukaryota</taxon>
        <taxon>Metazoa</taxon>
        <taxon>Ecdysozoa</taxon>
        <taxon>Arthropoda</taxon>
        <taxon>Hexapoda</taxon>
        <taxon>Insecta</taxon>
        <taxon>Pterygota</taxon>
        <taxon>Palaeoptera</taxon>
        <taxon>Ephemeroptera</taxon>
        <taxon>Pisciforma</taxon>
        <taxon>Baetidae</taxon>
        <taxon>Cloeon</taxon>
    </lineage>
</organism>
<reference evidence="1 2" key="1">
    <citation type="submission" date="2020-04" db="EMBL/GenBank/DDBJ databases">
        <authorList>
            <person name="Alioto T."/>
            <person name="Alioto T."/>
            <person name="Gomez Garrido J."/>
        </authorList>
    </citation>
    <scope>NUCLEOTIDE SEQUENCE [LARGE SCALE GENOMIC DNA]</scope>
</reference>
<proteinExistence type="predicted"/>
<dbReference type="Proteomes" id="UP000494165">
    <property type="component" value="Unassembled WGS sequence"/>
</dbReference>
<name>A0A8S1DMY5_9INSE</name>